<dbReference type="AlphaFoldDB" id="A0A267FIX4"/>
<keyword evidence="2" id="KW-0812">Transmembrane</keyword>
<evidence type="ECO:0000313" key="4">
    <source>
        <dbReference type="Proteomes" id="UP000215902"/>
    </source>
</evidence>
<protein>
    <submittedName>
        <fullName evidence="3">Uncharacterized protein</fullName>
    </submittedName>
</protein>
<sequence length="123" mass="13477">PSGKRGQLRLSKPAAMPSEKSHPPIKIVGVIVTYWTVSISMVFANKYLVGDKLSDKLDVSLFVAWAQCVSTVLVVVALVAFRRLVLGHDIELRHCLGRFCLNRDFLLLCPACSLACLPLIISA</sequence>
<reference evidence="3 4" key="1">
    <citation type="submission" date="2017-06" db="EMBL/GenBank/DDBJ databases">
        <title>A platform for efficient transgenesis in Macrostomum lignano, a flatworm model organism for stem cell research.</title>
        <authorList>
            <person name="Berezikov E."/>
        </authorList>
    </citation>
    <scope>NUCLEOTIDE SEQUENCE [LARGE SCALE GENOMIC DNA]</scope>
    <source>
        <strain evidence="3">DV1</strain>
        <tissue evidence="3">Whole organism</tissue>
    </source>
</reference>
<evidence type="ECO:0000256" key="2">
    <source>
        <dbReference type="SAM" id="Phobius"/>
    </source>
</evidence>
<keyword evidence="2" id="KW-0472">Membrane</keyword>
<keyword evidence="4" id="KW-1185">Reference proteome</keyword>
<comment type="caution">
    <text evidence="3">The sequence shown here is derived from an EMBL/GenBank/DDBJ whole genome shotgun (WGS) entry which is preliminary data.</text>
</comment>
<gene>
    <name evidence="3" type="ORF">BOX15_Mlig005716g1</name>
</gene>
<evidence type="ECO:0000256" key="1">
    <source>
        <dbReference type="SAM" id="MobiDB-lite"/>
    </source>
</evidence>
<proteinExistence type="predicted"/>
<dbReference type="OrthoDB" id="5547497at2759"/>
<dbReference type="Proteomes" id="UP000215902">
    <property type="component" value="Unassembled WGS sequence"/>
</dbReference>
<dbReference type="EMBL" id="NIVC01001029">
    <property type="protein sequence ID" value="PAA73164.1"/>
    <property type="molecule type" value="Genomic_DNA"/>
</dbReference>
<name>A0A267FIX4_9PLAT</name>
<organism evidence="3 4">
    <name type="scientific">Macrostomum lignano</name>
    <dbReference type="NCBI Taxonomy" id="282301"/>
    <lineage>
        <taxon>Eukaryota</taxon>
        <taxon>Metazoa</taxon>
        <taxon>Spiralia</taxon>
        <taxon>Lophotrochozoa</taxon>
        <taxon>Platyhelminthes</taxon>
        <taxon>Rhabditophora</taxon>
        <taxon>Macrostomorpha</taxon>
        <taxon>Macrostomida</taxon>
        <taxon>Macrostomidae</taxon>
        <taxon>Macrostomum</taxon>
    </lineage>
</organism>
<feature type="region of interest" description="Disordered" evidence="1">
    <location>
        <begin position="1"/>
        <end position="21"/>
    </location>
</feature>
<feature type="transmembrane region" description="Helical" evidence="2">
    <location>
        <begin position="64"/>
        <end position="85"/>
    </location>
</feature>
<accession>A0A267FIX4</accession>
<feature type="non-terminal residue" evidence="3">
    <location>
        <position position="1"/>
    </location>
</feature>
<evidence type="ECO:0000313" key="3">
    <source>
        <dbReference type="EMBL" id="PAA73164.1"/>
    </source>
</evidence>
<keyword evidence="2" id="KW-1133">Transmembrane helix</keyword>
<feature type="transmembrane region" description="Helical" evidence="2">
    <location>
        <begin position="25"/>
        <end position="44"/>
    </location>
</feature>
<feature type="transmembrane region" description="Helical" evidence="2">
    <location>
        <begin position="105"/>
        <end position="121"/>
    </location>
</feature>